<organism evidence="2 3">
    <name type="scientific">Owenia fusiformis</name>
    <name type="common">Polychaete worm</name>
    <dbReference type="NCBI Taxonomy" id="6347"/>
    <lineage>
        <taxon>Eukaryota</taxon>
        <taxon>Metazoa</taxon>
        <taxon>Spiralia</taxon>
        <taxon>Lophotrochozoa</taxon>
        <taxon>Annelida</taxon>
        <taxon>Polychaeta</taxon>
        <taxon>Sedentaria</taxon>
        <taxon>Canalipalpata</taxon>
        <taxon>Sabellida</taxon>
        <taxon>Oweniida</taxon>
        <taxon>Oweniidae</taxon>
        <taxon>Owenia</taxon>
    </lineage>
</organism>
<name>A0A8J1URH2_OWEFU</name>
<dbReference type="Proteomes" id="UP000749559">
    <property type="component" value="Unassembled WGS sequence"/>
</dbReference>
<feature type="region of interest" description="Disordered" evidence="1">
    <location>
        <begin position="203"/>
        <end position="223"/>
    </location>
</feature>
<feature type="region of interest" description="Disordered" evidence="1">
    <location>
        <begin position="143"/>
        <end position="166"/>
    </location>
</feature>
<dbReference type="InterPro" id="IPR027904">
    <property type="entry name" value="DUF4587"/>
</dbReference>
<sequence>MAVNDDNVQNELSRLRLRILQEKYEREKEIGKALPFISQSQLPTHPQHQSNQGIERLMGFDGTTRLHQAMLKRRELLDQLQMERLLEDHHRPRSYSSRRKSPPSTHRSVRSLPELSREPGRNILELPIHQQPEEAIELPSQLPFLQPLPNPPPQPQLPNQTSPGKGDAIEMLMLQNAQMHQLIMQQMMMSALQPGKPLQMMETDAHSHLNQQPSQSQPPQKLNNISVLPPIHSKRTTPQVVTSLQQPRVADPPPPPTCSPTPIIMSPRYHKSSLKKVIPYPGSRLLRKFRHASLAVLYIEILKARSRSRERRTKKLNDDLYFEIQLKEAVAAIHKIYLNPNGAVFPVLLRVLNSENVNLLVQDRGTILQSKEDKLALDTLRAIIENISFQISQIRAVHGTLGLHRKASVFSLIQPNRIFPEFYFFQAELVPLQVSGTNSLPNVSHTQAQMLILGIFLARGMVSTLLLKPVEYGLLPTLPSDNLQRNLAVVATILIYVYRRTAVPKKSKIMAESRELSQYLVNEEQMAYIYKKLKSSIQYSEDVLRDWVEEYTSRLNNA</sequence>
<reference evidence="2" key="1">
    <citation type="submission" date="2022-03" db="EMBL/GenBank/DDBJ databases">
        <authorList>
            <person name="Martin C."/>
        </authorList>
    </citation>
    <scope>NUCLEOTIDE SEQUENCE</scope>
</reference>
<dbReference type="PANTHER" id="PTHR28604:SF3">
    <property type="match status" value="1"/>
</dbReference>
<dbReference type="PANTHER" id="PTHR28604">
    <property type="match status" value="1"/>
</dbReference>
<dbReference type="EMBL" id="CAIIXF020000001">
    <property type="protein sequence ID" value="CAH1772235.1"/>
    <property type="molecule type" value="Genomic_DNA"/>
</dbReference>
<feature type="compositionally biased region" description="Pro residues" evidence="1">
    <location>
        <begin position="146"/>
        <end position="156"/>
    </location>
</feature>
<keyword evidence="3" id="KW-1185">Reference proteome</keyword>
<gene>
    <name evidence="2" type="ORF">OFUS_LOCUS22</name>
</gene>
<feature type="region of interest" description="Disordered" evidence="1">
    <location>
        <begin position="244"/>
        <end position="264"/>
    </location>
</feature>
<comment type="caution">
    <text evidence="2">The sequence shown here is derived from an EMBL/GenBank/DDBJ whole genome shotgun (WGS) entry which is preliminary data.</text>
</comment>
<feature type="compositionally biased region" description="Pro residues" evidence="1">
    <location>
        <begin position="250"/>
        <end position="259"/>
    </location>
</feature>
<dbReference type="AlphaFoldDB" id="A0A8J1URH2"/>
<dbReference type="Pfam" id="PF15248">
    <property type="entry name" value="DUF4587"/>
    <property type="match status" value="1"/>
</dbReference>
<dbReference type="OrthoDB" id="5969023at2759"/>
<feature type="compositionally biased region" description="Low complexity" evidence="1">
    <location>
        <begin position="211"/>
        <end position="220"/>
    </location>
</feature>
<accession>A0A8J1URH2</accession>
<feature type="region of interest" description="Disordered" evidence="1">
    <location>
        <begin position="87"/>
        <end position="122"/>
    </location>
</feature>
<dbReference type="InterPro" id="IPR038915">
    <property type="entry name" value="PRR29-like"/>
</dbReference>
<proteinExistence type="predicted"/>
<evidence type="ECO:0000256" key="1">
    <source>
        <dbReference type="SAM" id="MobiDB-lite"/>
    </source>
</evidence>
<evidence type="ECO:0000313" key="2">
    <source>
        <dbReference type="EMBL" id="CAH1772235.1"/>
    </source>
</evidence>
<evidence type="ECO:0000313" key="3">
    <source>
        <dbReference type="Proteomes" id="UP000749559"/>
    </source>
</evidence>
<protein>
    <submittedName>
        <fullName evidence="2">Uncharacterized protein</fullName>
    </submittedName>
</protein>
<feature type="compositionally biased region" description="Basic residues" evidence="1">
    <location>
        <begin position="91"/>
        <end position="101"/>
    </location>
</feature>